<feature type="domain" description="PH" evidence="3">
    <location>
        <begin position="53"/>
        <end position="161"/>
    </location>
</feature>
<dbReference type="PROSITE" id="PS50003">
    <property type="entry name" value="PH_DOMAIN"/>
    <property type="match status" value="1"/>
</dbReference>
<dbReference type="Gene3D" id="2.30.29.30">
    <property type="entry name" value="Pleckstrin-homology domain (PH domain)/Phosphotyrosine-binding domain (PTB)"/>
    <property type="match status" value="1"/>
</dbReference>
<name>A0AA35RBJ8_GEOBA</name>
<keyword evidence="1" id="KW-0175">Coiled coil</keyword>
<evidence type="ECO:0000313" key="5">
    <source>
        <dbReference type="Proteomes" id="UP001174909"/>
    </source>
</evidence>
<dbReference type="EMBL" id="CASHTH010000799">
    <property type="protein sequence ID" value="CAI8007743.1"/>
    <property type="molecule type" value="Genomic_DNA"/>
</dbReference>
<dbReference type="Proteomes" id="UP001174909">
    <property type="component" value="Unassembled WGS sequence"/>
</dbReference>
<feature type="compositionally biased region" description="Basic and acidic residues" evidence="2">
    <location>
        <begin position="371"/>
        <end position="392"/>
    </location>
</feature>
<accession>A0AA35RBJ8</accession>
<organism evidence="4 5">
    <name type="scientific">Geodia barretti</name>
    <name type="common">Barrett's horny sponge</name>
    <dbReference type="NCBI Taxonomy" id="519541"/>
    <lineage>
        <taxon>Eukaryota</taxon>
        <taxon>Metazoa</taxon>
        <taxon>Porifera</taxon>
        <taxon>Demospongiae</taxon>
        <taxon>Heteroscleromorpha</taxon>
        <taxon>Tetractinellida</taxon>
        <taxon>Astrophorina</taxon>
        <taxon>Geodiidae</taxon>
        <taxon>Geodia</taxon>
    </lineage>
</organism>
<feature type="compositionally biased region" description="Polar residues" evidence="2">
    <location>
        <begin position="562"/>
        <end position="572"/>
    </location>
</feature>
<dbReference type="CDD" id="cd22249">
    <property type="entry name" value="UDM1_RNF168_RNF169-like"/>
    <property type="match status" value="1"/>
</dbReference>
<dbReference type="AlphaFoldDB" id="A0AA35RBJ8"/>
<feature type="coiled-coil region" evidence="1">
    <location>
        <begin position="693"/>
        <end position="732"/>
    </location>
</feature>
<dbReference type="Pfam" id="PF00169">
    <property type="entry name" value="PH"/>
    <property type="match status" value="1"/>
</dbReference>
<keyword evidence="5" id="KW-1185">Reference proteome</keyword>
<evidence type="ECO:0000256" key="2">
    <source>
        <dbReference type="SAM" id="MobiDB-lite"/>
    </source>
</evidence>
<protein>
    <recommendedName>
        <fullName evidence="3">PH domain-containing protein</fullName>
    </recommendedName>
</protein>
<evidence type="ECO:0000256" key="1">
    <source>
        <dbReference type="SAM" id="Coils"/>
    </source>
</evidence>
<gene>
    <name evidence="4" type="ORF">GBAR_LOCUS5357</name>
</gene>
<reference evidence="4" key="1">
    <citation type="submission" date="2023-03" db="EMBL/GenBank/DDBJ databases">
        <authorList>
            <person name="Steffen K."/>
            <person name="Cardenas P."/>
        </authorList>
    </citation>
    <scope>NUCLEOTIDE SEQUENCE</scope>
</reference>
<feature type="region of interest" description="Disordered" evidence="2">
    <location>
        <begin position="325"/>
        <end position="405"/>
    </location>
</feature>
<proteinExistence type="predicted"/>
<evidence type="ECO:0000259" key="3">
    <source>
        <dbReference type="PROSITE" id="PS50003"/>
    </source>
</evidence>
<feature type="region of interest" description="Disordered" evidence="2">
    <location>
        <begin position="523"/>
        <end position="590"/>
    </location>
</feature>
<dbReference type="CDD" id="cd00821">
    <property type="entry name" value="PH"/>
    <property type="match status" value="1"/>
</dbReference>
<comment type="caution">
    <text evidence="4">The sequence shown here is derived from an EMBL/GenBank/DDBJ whole genome shotgun (WGS) entry which is preliminary data.</text>
</comment>
<dbReference type="InterPro" id="IPR011993">
    <property type="entry name" value="PH-like_dom_sf"/>
</dbReference>
<evidence type="ECO:0000313" key="4">
    <source>
        <dbReference type="EMBL" id="CAI8007743.1"/>
    </source>
</evidence>
<dbReference type="SMART" id="SM00233">
    <property type="entry name" value="PH"/>
    <property type="match status" value="1"/>
</dbReference>
<feature type="compositionally biased region" description="Polar residues" evidence="2">
    <location>
        <begin position="342"/>
        <end position="355"/>
    </location>
</feature>
<feature type="compositionally biased region" description="Polar residues" evidence="2">
    <location>
        <begin position="523"/>
        <end position="534"/>
    </location>
</feature>
<dbReference type="SUPFAM" id="SSF50729">
    <property type="entry name" value="PH domain-like"/>
    <property type="match status" value="1"/>
</dbReference>
<sequence>MFSRGVISRSFNAPHGMRIQAVRDGASRLWRKSFSTGRLRHSSSEGTLAHQPVILKEGYLSKPSFFRFGGKKRRWCVLRKFSPSEASIDLYVDDTKSRYKGSISLDRDAAPLLIVKNADKKRKVARQCYFIIKVGKGTFQFTCDSFRELTEWCALIRQAMDVGNTFSGLITEPGNISEGPVNIKFTSNCIAVVCPIKEASLKTWLLHKITSFGQCGGIFTFEVCPHCSDSSGSVHRCSINLIQEKPTIILNILERAIRSNPNTSEIHYERSILGDIYHCGHDCTQPGRLVPAYSDPNIFSSGGSFSPPRTPRASVEVYTREQVESIDSGLPGTPQPEELSNGIPSPTSSYRSNPFRSPRHQVHFPPGEEELERHPVFRRRQSDETPMRRRSDNLPSSPPAESSPVKLMLPNHGRVQYALIDHSAPARMIRPEEYTIETQHTTETSPNLTATVPSGETATVYSTEQEPKERRNTYNKLKTLEESTEAVDDVIYDVPNCEFLSDPFMPSPPSPQYDVDTTAVTRSPNHHALTSPSPNHHALASPSPNHHALASPSPNHHALASPSPNHARTSPIGSPAILSPSHQKYTAGTDVQDREEDYAEAWISAFPRRKAGPGKREAQVTRLPKNHALAVRDTGSRKRFQSSSDILDGPMATSFANRTRDVIQNGGVYRPRTASVCLNSSDRHLEKASNDFLKRLNEEEEKLSKVLAASRKERNEEIMEEARDRLGDLNKAYMFTLDDLDHEYSDPDTILETCSNLVDYQTRSHPSYLPGSALPVHKEPTNNIKGYAYKVTIPFTNTQYDVPRRAAAAPDLTTMSQDAPPKPKRHVSTEHLYFMNS</sequence>
<dbReference type="InterPro" id="IPR001849">
    <property type="entry name" value="PH_domain"/>
</dbReference>